<dbReference type="InterPro" id="IPR003594">
    <property type="entry name" value="HATPase_dom"/>
</dbReference>
<dbReference type="SMART" id="SM00387">
    <property type="entry name" value="HATPase_c"/>
    <property type="match status" value="1"/>
</dbReference>
<dbReference type="SMART" id="SM00388">
    <property type="entry name" value="HisKA"/>
    <property type="match status" value="1"/>
</dbReference>
<keyword evidence="5" id="KW-1133">Transmembrane helix</keyword>
<dbReference type="InterPro" id="IPR003661">
    <property type="entry name" value="HisK_dim/P_dom"/>
</dbReference>
<dbReference type="Pfam" id="PF19443">
    <property type="entry name" value="DAHL"/>
    <property type="match status" value="1"/>
</dbReference>
<dbReference type="Pfam" id="PF02518">
    <property type="entry name" value="HATPase_c"/>
    <property type="match status" value="1"/>
</dbReference>
<dbReference type="SUPFAM" id="SSF52172">
    <property type="entry name" value="CheY-like"/>
    <property type="match status" value="1"/>
</dbReference>
<name>A0ABD6HGY1_AGRVI</name>
<dbReference type="PRINTS" id="PR00344">
    <property type="entry name" value="BCTRLSENSOR"/>
</dbReference>
<sequence length="847" mass="93610">MVWDHLSPSRRVLLDIKSWSVLVLVMAAIFFAVLAIGSWQDNESNEAILTELQSIEVNCAMLQRNVLRAHAGLLRNYHPLIVPLGRMRTSVADLQQLLKQAGLGEAGEFSELLARMKRSVDATGAAVAAFGRQNVMFQDSVATFNQSIASLQSSLDTRDLNSLEVSELGYRMLQFSSQPNFELAREINQRLGRLQVSASRDTAGVQEIVRSARIILTLLPRLEGTIGVIQASETVANTKKLQRAYLEAYSLASAGEQRVRFFLGAVSVFFCFCIISLVRRLHLRTKVLTRRLDFEEVIKRIGLCFEDSAAAKPSLESSTNAALGIIQSFFAAHQCVLGLVDVNENDIAGTFFGNNPPPKWNERRVRDIASKVESEEGGRVFRDYPLRKTSCFGEDSPCLWVQLAFKVSDRIVAIFGLGFDREYLQPPTSCEMQLMELAAGCVSHYTVIRRKQSQRDILERRLKHAERLEAVGTLAGGIAHEFNNILGAVLGYAEMAHNVLRRRTHARDYIDHIISEGNRARLIVNQILALSRKRDRTTKPFDLSELVTVIAPSLRVGLPPGVELDFEFHGHPMVVEANPLEIEQILMNLCKNSAEACLGSGRVEVSARRSIIRKYKVLASGTIPTGEYVLLSVEDNGAGITEDALPHIFEPFFTTRARSGGTGLGLSTVHGHVSAMAGYIDVVSIVGRGTRFDLYLPPSSKQPVNSQSFFEPGRIPLGNGEIVAVVEPDIATLERYEEMIAALGYEPVGFNTLNGLIDWVLEGKEPDLVLIDQPSFLDEDGPVSLLSKLAKSPVIIVGENPKNVPLSADREGSARFLKKPISAKTLAYVVRANIRTQLRIARKAPTW</sequence>
<keyword evidence="5" id="KW-0472">Membrane</keyword>
<dbReference type="InterPro" id="IPR004358">
    <property type="entry name" value="Sig_transdc_His_kin-like_C"/>
</dbReference>
<comment type="catalytic activity">
    <reaction evidence="1">
        <text>ATP + protein L-histidine = ADP + protein N-phospho-L-histidine.</text>
        <dbReference type="EC" id="2.7.13.3"/>
    </reaction>
</comment>
<evidence type="ECO:0000256" key="2">
    <source>
        <dbReference type="ARBA" id="ARBA00012438"/>
    </source>
</evidence>
<evidence type="ECO:0000313" key="11">
    <source>
        <dbReference type="Proteomes" id="UP000179536"/>
    </source>
</evidence>
<dbReference type="SUPFAM" id="SSF47384">
    <property type="entry name" value="Homodimeric domain of signal transducing histidine kinase"/>
    <property type="match status" value="1"/>
</dbReference>
<reference evidence="10 11" key="1">
    <citation type="submission" date="2019-11" db="EMBL/GenBank/DDBJ databases">
        <title>Whole-genome sequencing of Allorhizobium vitis.</title>
        <authorList>
            <person name="Gan H.M."/>
            <person name="Savka M.A."/>
        </authorList>
    </citation>
    <scope>NUCLEOTIDE SEQUENCE [LARGE SCALE GENOMIC DNA]</scope>
    <source>
        <strain evidence="9 11">RF2/1</strain>
        <strain evidence="8 10">T1/7</strain>
    </source>
</reference>
<dbReference type="InterPro" id="IPR036097">
    <property type="entry name" value="HisK_dim/P_sf"/>
</dbReference>
<comment type="caution">
    <text evidence="9">The sequence shown here is derived from an EMBL/GenBank/DDBJ whole genome shotgun (WGS) entry which is preliminary data.</text>
</comment>
<evidence type="ECO:0000313" key="10">
    <source>
        <dbReference type="Proteomes" id="UP000179454"/>
    </source>
</evidence>
<accession>A0ABD6HGY1</accession>
<evidence type="ECO:0000313" key="9">
    <source>
        <dbReference type="EMBL" id="MUP13385.1"/>
    </source>
</evidence>
<dbReference type="PANTHER" id="PTHR43065:SF42">
    <property type="entry name" value="TWO-COMPONENT SENSOR PPRA"/>
    <property type="match status" value="1"/>
</dbReference>
<dbReference type="GO" id="GO:0004673">
    <property type="term" value="F:protein histidine kinase activity"/>
    <property type="evidence" value="ECO:0007669"/>
    <property type="project" value="UniProtKB-EC"/>
</dbReference>
<evidence type="ECO:0000259" key="7">
    <source>
        <dbReference type="PROSITE" id="PS50110"/>
    </source>
</evidence>
<keyword evidence="5" id="KW-0812">Transmembrane</keyword>
<dbReference type="Pfam" id="PF00512">
    <property type="entry name" value="HisKA"/>
    <property type="match status" value="1"/>
</dbReference>
<feature type="domain" description="Response regulatory" evidence="7">
    <location>
        <begin position="722"/>
        <end position="834"/>
    </location>
</feature>
<dbReference type="PANTHER" id="PTHR43065">
    <property type="entry name" value="SENSOR HISTIDINE KINASE"/>
    <property type="match status" value="1"/>
</dbReference>
<dbReference type="Gene3D" id="1.10.287.130">
    <property type="match status" value="1"/>
</dbReference>
<dbReference type="AlphaFoldDB" id="A0ABD6HGY1"/>
<dbReference type="InterPro" id="IPR011006">
    <property type="entry name" value="CheY-like_superfamily"/>
</dbReference>
<organism evidence="9 11">
    <name type="scientific">Agrobacterium vitis</name>
    <name type="common">Rhizobium vitis</name>
    <dbReference type="NCBI Taxonomy" id="373"/>
    <lineage>
        <taxon>Bacteria</taxon>
        <taxon>Pseudomonadati</taxon>
        <taxon>Pseudomonadota</taxon>
        <taxon>Alphaproteobacteria</taxon>
        <taxon>Hyphomicrobiales</taxon>
        <taxon>Rhizobiaceae</taxon>
        <taxon>Rhizobium/Agrobacterium group</taxon>
        <taxon>Agrobacterium</taxon>
    </lineage>
</organism>
<feature type="domain" description="Histidine kinase" evidence="6">
    <location>
        <begin position="477"/>
        <end position="700"/>
    </location>
</feature>
<dbReference type="PROSITE" id="PS50109">
    <property type="entry name" value="HIS_KIN"/>
    <property type="match status" value="1"/>
</dbReference>
<dbReference type="InterPro" id="IPR036890">
    <property type="entry name" value="HATPase_C_sf"/>
</dbReference>
<feature type="transmembrane region" description="Helical" evidence="5">
    <location>
        <begin position="21"/>
        <end position="39"/>
    </location>
</feature>
<dbReference type="PROSITE" id="PS50110">
    <property type="entry name" value="RESPONSE_REGULATORY"/>
    <property type="match status" value="1"/>
</dbReference>
<evidence type="ECO:0000256" key="1">
    <source>
        <dbReference type="ARBA" id="ARBA00000085"/>
    </source>
</evidence>
<dbReference type="EMBL" id="MBFA02000038">
    <property type="protein sequence ID" value="MUP13385.1"/>
    <property type="molecule type" value="Genomic_DNA"/>
</dbReference>
<dbReference type="InterPro" id="IPR045812">
    <property type="entry name" value="DAHL"/>
</dbReference>
<gene>
    <name evidence="9" type="ORF">BBK91_026525</name>
    <name evidence="8" type="ORF">BBL17_028350</name>
</gene>
<dbReference type="Gene3D" id="3.30.565.10">
    <property type="entry name" value="Histidine kinase-like ATPase, C-terminal domain"/>
    <property type="match status" value="1"/>
</dbReference>
<evidence type="ECO:0000256" key="4">
    <source>
        <dbReference type="PROSITE-ProRule" id="PRU00169"/>
    </source>
</evidence>
<evidence type="ECO:0000259" key="6">
    <source>
        <dbReference type="PROSITE" id="PS50109"/>
    </source>
</evidence>
<dbReference type="RefSeq" id="WP_012649043.1">
    <property type="nucleotide sequence ID" value="NZ_AP023283.1"/>
</dbReference>
<dbReference type="EMBL" id="MBFE02000049">
    <property type="protein sequence ID" value="MUO45654.1"/>
    <property type="molecule type" value="Genomic_DNA"/>
</dbReference>
<dbReference type="InterPro" id="IPR001789">
    <property type="entry name" value="Sig_transdc_resp-reg_receiver"/>
</dbReference>
<feature type="modified residue" description="4-aspartylphosphate" evidence="4">
    <location>
        <position position="772"/>
    </location>
</feature>
<keyword evidence="3 4" id="KW-0597">Phosphoprotein</keyword>
<proteinExistence type="predicted"/>
<dbReference type="Proteomes" id="UP000179454">
    <property type="component" value="Unassembled WGS sequence"/>
</dbReference>
<dbReference type="EC" id="2.7.13.3" evidence="2"/>
<evidence type="ECO:0000256" key="5">
    <source>
        <dbReference type="SAM" id="Phobius"/>
    </source>
</evidence>
<evidence type="ECO:0000313" key="8">
    <source>
        <dbReference type="EMBL" id="MUO45654.1"/>
    </source>
</evidence>
<dbReference type="Gene3D" id="3.40.50.2300">
    <property type="match status" value="1"/>
</dbReference>
<dbReference type="InterPro" id="IPR005467">
    <property type="entry name" value="His_kinase_dom"/>
</dbReference>
<protein>
    <recommendedName>
        <fullName evidence="2">histidine kinase</fullName>
        <ecNumber evidence="2">2.7.13.3</ecNumber>
    </recommendedName>
</protein>
<evidence type="ECO:0000256" key="3">
    <source>
        <dbReference type="ARBA" id="ARBA00022553"/>
    </source>
</evidence>
<dbReference type="SUPFAM" id="SSF55874">
    <property type="entry name" value="ATPase domain of HSP90 chaperone/DNA topoisomerase II/histidine kinase"/>
    <property type="match status" value="1"/>
</dbReference>
<feature type="transmembrane region" description="Helical" evidence="5">
    <location>
        <begin position="261"/>
        <end position="281"/>
    </location>
</feature>
<keyword evidence="10" id="KW-1185">Reference proteome</keyword>
<dbReference type="Proteomes" id="UP000179536">
    <property type="component" value="Unassembled WGS sequence"/>
</dbReference>
<dbReference type="NCBIfam" id="NF010411">
    <property type="entry name" value="PRK13837.1"/>
    <property type="match status" value="1"/>
</dbReference>
<dbReference type="CDD" id="cd00082">
    <property type="entry name" value="HisKA"/>
    <property type="match status" value="1"/>
</dbReference>